<dbReference type="InterPro" id="IPR012349">
    <property type="entry name" value="Split_barrel_FMN-bd"/>
</dbReference>
<dbReference type="PANTHER" id="PTHR30466">
    <property type="entry name" value="FLAVIN REDUCTASE"/>
    <property type="match status" value="1"/>
</dbReference>
<evidence type="ECO:0000313" key="4">
    <source>
        <dbReference type="Proteomes" id="UP000278006"/>
    </source>
</evidence>
<proteinExistence type="predicted"/>
<protein>
    <submittedName>
        <fullName evidence="3">Flavin reductase</fullName>
    </submittedName>
</protein>
<dbReference type="PANTHER" id="PTHR30466:SF1">
    <property type="entry name" value="FMN REDUCTASE (NADH) RUTF"/>
    <property type="match status" value="1"/>
</dbReference>
<dbReference type="Pfam" id="PF01613">
    <property type="entry name" value="Flavin_Reduct"/>
    <property type="match status" value="1"/>
</dbReference>
<sequence length="197" mass="21423">MRAQDKRVPLRSMPIRTRLDEAINQVLNMTESIYRDLLKAAMRKMPGPISLITTIDLDRKLPVGLAASAVIPVSMDPPSMLISVNNAASACGPISRTGKYCINLLAVDQVDLVAPFSDSMRRDERFSTDDWVGRDGIPYLPSACAAIFCDTRMEIPFGTHSLFIGEVTGVVGRDGGALPLGWLGGRFATFEPITTPI</sequence>
<keyword evidence="4" id="KW-1185">Reference proteome</keyword>
<dbReference type="AlphaFoldDB" id="A0A3M6QQK0"/>
<dbReference type="GO" id="GO:0042602">
    <property type="term" value="F:riboflavin reductase (NADPH) activity"/>
    <property type="evidence" value="ECO:0007669"/>
    <property type="project" value="TreeGrafter"/>
</dbReference>
<comment type="caution">
    <text evidence="3">The sequence shown here is derived from an EMBL/GenBank/DDBJ whole genome shotgun (WGS) entry which is preliminary data.</text>
</comment>
<dbReference type="InterPro" id="IPR002563">
    <property type="entry name" value="Flavin_Rdtase-like_dom"/>
</dbReference>
<organism evidence="3 4">
    <name type="scientific">Corticibacter populi</name>
    <dbReference type="NCBI Taxonomy" id="1550736"/>
    <lineage>
        <taxon>Bacteria</taxon>
        <taxon>Pseudomonadati</taxon>
        <taxon>Pseudomonadota</taxon>
        <taxon>Betaproteobacteria</taxon>
        <taxon>Burkholderiales</taxon>
        <taxon>Comamonadaceae</taxon>
        <taxon>Corticibacter</taxon>
    </lineage>
</organism>
<dbReference type="InterPro" id="IPR050268">
    <property type="entry name" value="NADH-dep_flavin_reductase"/>
</dbReference>
<name>A0A3M6QQK0_9BURK</name>
<reference evidence="3 4" key="1">
    <citation type="submission" date="2018-10" db="EMBL/GenBank/DDBJ databases">
        <title>Draft genome of Cortibacter populi DSM10536.</title>
        <authorList>
            <person name="Bernier A.-M."/>
            <person name="Bernard K."/>
        </authorList>
    </citation>
    <scope>NUCLEOTIDE SEQUENCE [LARGE SCALE GENOMIC DNA]</scope>
    <source>
        <strain evidence="3 4">DSM 105136</strain>
    </source>
</reference>
<accession>A0A3M6QQK0</accession>
<dbReference type="EMBL" id="RDQO01000004">
    <property type="protein sequence ID" value="RMX04829.1"/>
    <property type="molecule type" value="Genomic_DNA"/>
</dbReference>
<evidence type="ECO:0000259" key="2">
    <source>
        <dbReference type="SMART" id="SM00903"/>
    </source>
</evidence>
<gene>
    <name evidence="3" type="ORF">D8I35_13270</name>
</gene>
<dbReference type="SMART" id="SM00903">
    <property type="entry name" value="Flavin_Reduct"/>
    <property type="match status" value="1"/>
</dbReference>
<dbReference type="Proteomes" id="UP000278006">
    <property type="component" value="Unassembled WGS sequence"/>
</dbReference>
<evidence type="ECO:0000313" key="3">
    <source>
        <dbReference type="EMBL" id="RMX04829.1"/>
    </source>
</evidence>
<dbReference type="Gene3D" id="2.30.110.10">
    <property type="entry name" value="Electron Transport, Fmn-binding Protein, Chain A"/>
    <property type="match status" value="1"/>
</dbReference>
<dbReference type="SUPFAM" id="SSF50475">
    <property type="entry name" value="FMN-binding split barrel"/>
    <property type="match status" value="1"/>
</dbReference>
<dbReference type="RefSeq" id="WP_122230118.1">
    <property type="nucleotide sequence ID" value="NZ_SGWR01000002.1"/>
</dbReference>
<feature type="domain" description="Flavin reductase like" evidence="2">
    <location>
        <begin position="42"/>
        <end position="189"/>
    </location>
</feature>
<keyword evidence="1" id="KW-0560">Oxidoreductase</keyword>
<dbReference type="GO" id="GO:0010181">
    <property type="term" value="F:FMN binding"/>
    <property type="evidence" value="ECO:0007669"/>
    <property type="project" value="InterPro"/>
</dbReference>
<dbReference type="OrthoDB" id="8525727at2"/>
<evidence type="ECO:0000256" key="1">
    <source>
        <dbReference type="ARBA" id="ARBA00023002"/>
    </source>
</evidence>